<keyword evidence="3" id="KW-1003">Cell membrane</keyword>
<evidence type="ECO:0000256" key="5">
    <source>
        <dbReference type="ARBA" id="ARBA00022989"/>
    </source>
</evidence>
<evidence type="ECO:0000256" key="2">
    <source>
        <dbReference type="ARBA" id="ARBA00022448"/>
    </source>
</evidence>
<dbReference type="AlphaFoldDB" id="A0AA40DW09"/>
<organism evidence="8 9">
    <name type="scientific">Lasiosphaeris hirsuta</name>
    <dbReference type="NCBI Taxonomy" id="260670"/>
    <lineage>
        <taxon>Eukaryota</taxon>
        <taxon>Fungi</taxon>
        <taxon>Dikarya</taxon>
        <taxon>Ascomycota</taxon>
        <taxon>Pezizomycotina</taxon>
        <taxon>Sordariomycetes</taxon>
        <taxon>Sordariomycetidae</taxon>
        <taxon>Sordariales</taxon>
        <taxon>Lasiosphaeriaceae</taxon>
        <taxon>Lasiosphaeris</taxon>
    </lineage>
</organism>
<comment type="caution">
    <text evidence="8">The sequence shown here is derived from an EMBL/GenBank/DDBJ whole genome shotgun (WGS) entry which is preliminary data.</text>
</comment>
<feature type="transmembrane region" description="Helical" evidence="7">
    <location>
        <begin position="177"/>
        <end position="197"/>
    </location>
</feature>
<feature type="transmembrane region" description="Helical" evidence="7">
    <location>
        <begin position="104"/>
        <end position="124"/>
    </location>
</feature>
<name>A0AA40DW09_9PEZI</name>
<proteinExistence type="predicted"/>
<gene>
    <name evidence="8" type="ORF">B0H67DRAFT_634671</name>
</gene>
<keyword evidence="2" id="KW-0813">Transport</keyword>
<feature type="transmembrane region" description="Helical" evidence="7">
    <location>
        <begin position="30"/>
        <end position="59"/>
    </location>
</feature>
<keyword evidence="4 7" id="KW-0812">Transmembrane</keyword>
<dbReference type="GO" id="GO:0005886">
    <property type="term" value="C:plasma membrane"/>
    <property type="evidence" value="ECO:0007669"/>
    <property type="project" value="UniProtKB-SubCell"/>
</dbReference>
<protein>
    <submittedName>
        <fullName evidence="8">Major facilitator superfamily domain-containing protein</fullName>
    </submittedName>
</protein>
<dbReference type="GO" id="GO:0022857">
    <property type="term" value="F:transmembrane transporter activity"/>
    <property type="evidence" value="ECO:0007669"/>
    <property type="project" value="InterPro"/>
</dbReference>
<reference evidence="8" key="1">
    <citation type="submission" date="2023-06" db="EMBL/GenBank/DDBJ databases">
        <title>Genome-scale phylogeny and comparative genomics of the fungal order Sordariales.</title>
        <authorList>
            <consortium name="Lawrence Berkeley National Laboratory"/>
            <person name="Hensen N."/>
            <person name="Bonometti L."/>
            <person name="Westerberg I."/>
            <person name="Brannstrom I.O."/>
            <person name="Guillou S."/>
            <person name="Cros-Aarteil S."/>
            <person name="Calhoun S."/>
            <person name="Haridas S."/>
            <person name="Kuo A."/>
            <person name="Mondo S."/>
            <person name="Pangilinan J."/>
            <person name="Riley R."/>
            <person name="Labutti K."/>
            <person name="Andreopoulos B."/>
            <person name="Lipzen A."/>
            <person name="Chen C."/>
            <person name="Yanf M."/>
            <person name="Daum C."/>
            <person name="Ng V."/>
            <person name="Clum A."/>
            <person name="Steindorff A."/>
            <person name="Ohm R."/>
            <person name="Martin F."/>
            <person name="Silar P."/>
            <person name="Natvig D."/>
            <person name="Lalanne C."/>
            <person name="Gautier V."/>
            <person name="Ament-Velasquez S.L."/>
            <person name="Kruys A."/>
            <person name="Hutchinson M.I."/>
            <person name="Powell A.J."/>
            <person name="Barry K."/>
            <person name="Miller A.N."/>
            <person name="Grigoriev I.V."/>
            <person name="Debuchy R."/>
            <person name="Gladieux P."/>
            <person name="Thoren M.H."/>
            <person name="Johannesson H."/>
        </authorList>
    </citation>
    <scope>NUCLEOTIDE SEQUENCE</scope>
    <source>
        <strain evidence="8">SMH4607-1</strain>
    </source>
</reference>
<evidence type="ECO:0000256" key="1">
    <source>
        <dbReference type="ARBA" id="ARBA00004651"/>
    </source>
</evidence>
<dbReference type="PANTHER" id="PTHR23502:SF186">
    <property type="entry name" value="MAJOR FACILITATOR SUPERFAMILY (MFS) PROFILE DOMAIN-CONTAINING PROTEIN"/>
    <property type="match status" value="1"/>
</dbReference>
<dbReference type="InterPro" id="IPR036259">
    <property type="entry name" value="MFS_trans_sf"/>
</dbReference>
<evidence type="ECO:0000256" key="3">
    <source>
        <dbReference type="ARBA" id="ARBA00022475"/>
    </source>
</evidence>
<evidence type="ECO:0000256" key="6">
    <source>
        <dbReference type="ARBA" id="ARBA00023136"/>
    </source>
</evidence>
<sequence length="276" mass="30224">MAMWGLGPLIGPIFAPIAGSYLGQYVGWRWIFWVIVIMMGALLLLSPICIPETYAPILLRRKAQRLRKQSGDDRFHAQQPETTTSNKPAARLAMDALIRPMKMLLTSPLLMLIGVDVAVVYGYQYLTFTTLAYVYQRWYDFDTGLSGLAFLGDGIGTLLAAGLFWHGWSAQRQDHPVVPLFGMGVFGFGMIAIFQASTTYLVKAFPLHNASALAGSNVLRSICDALLPLGGQGLYDALGLGWGNSLFLAFIALALSPISLVLLRYGERLRKKSGAC</sequence>
<dbReference type="InterPro" id="IPR011701">
    <property type="entry name" value="MFS"/>
</dbReference>
<evidence type="ECO:0000313" key="8">
    <source>
        <dbReference type="EMBL" id="KAK0715236.1"/>
    </source>
</evidence>
<feature type="transmembrane region" description="Helical" evidence="7">
    <location>
        <begin position="144"/>
        <end position="165"/>
    </location>
</feature>
<dbReference type="Gene3D" id="1.20.1250.20">
    <property type="entry name" value="MFS general substrate transporter like domains"/>
    <property type="match status" value="1"/>
</dbReference>
<accession>A0AA40DW09</accession>
<dbReference type="PANTHER" id="PTHR23502">
    <property type="entry name" value="MAJOR FACILITATOR SUPERFAMILY"/>
    <property type="match status" value="1"/>
</dbReference>
<keyword evidence="9" id="KW-1185">Reference proteome</keyword>
<dbReference type="SUPFAM" id="SSF103473">
    <property type="entry name" value="MFS general substrate transporter"/>
    <property type="match status" value="1"/>
</dbReference>
<dbReference type="EMBL" id="JAUKUA010000004">
    <property type="protein sequence ID" value="KAK0715236.1"/>
    <property type="molecule type" value="Genomic_DNA"/>
</dbReference>
<keyword evidence="6 7" id="KW-0472">Membrane</keyword>
<evidence type="ECO:0000256" key="4">
    <source>
        <dbReference type="ARBA" id="ARBA00022692"/>
    </source>
</evidence>
<evidence type="ECO:0000313" key="9">
    <source>
        <dbReference type="Proteomes" id="UP001172102"/>
    </source>
</evidence>
<evidence type="ECO:0000256" key="7">
    <source>
        <dbReference type="SAM" id="Phobius"/>
    </source>
</evidence>
<feature type="transmembrane region" description="Helical" evidence="7">
    <location>
        <begin position="242"/>
        <end position="263"/>
    </location>
</feature>
<comment type="subcellular location">
    <subcellularLocation>
        <location evidence="1">Cell membrane</location>
        <topology evidence="1">Multi-pass membrane protein</topology>
    </subcellularLocation>
</comment>
<dbReference type="Proteomes" id="UP001172102">
    <property type="component" value="Unassembled WGS sequence"/>
</dbReference>
<dbReference type="Pfam" id="PF07690">
    <property type="entry name" value="MFS_1"/>
    <property type="match status" value="1"/>
</dbReference>
<keyword evidence="5 7" id="KW-1133">Transmembrane helix</keyword>